<reference evidence="2" key="1">
    <citation type="journal article" date="2019" name="Int. J. Syst. Evol. Microbiol.">
        <title>The Global Catalogue of Microorganisms (GCM) 10K type strain sequencing project: providing services to taxonomists for standard genome sequencing and annotation.</title>
        <authorList>
            <consortium name="The Broad Institute Genomics Platform"/>
            <consortium name="The Broad Institute Genome Sequencing Center for Infectious Disease"/>
            <person name="Wu L."/>
            <person name="Ma J."/>
        </authorList>
    </citation>
    <scope>NUCLEOTIDE SEQUENCE [LARGE SCALE GENOMIC DNA]</scope>
    <source>
        <strain evidence="2">JCM 16546</strain>
    </source>
</reference>
<evidence type="ECO:0000313" key="2">
    <source>
        <dbReference type="Proteomes" id="UP001410795"/>
    </source>
</evidence>
<keyword evidence="2" id="KW-1185">Reference proteome</keyword>
<accession>A0ABP7B4G2</accession>
<proteinExistence type="predicted"/>
<dbReference type="EMBL" id="BAAAYV010000002">
    <property type="protein sequence ID" value="GAA3647197.1"/>
    <property type="molecule type" value="Genomic_DNA"/>
</dbReference>
<gene>
    <name evidence="1" type="ORF">GCM10022202_03220</name>
</gene>
<protein>
    <submittedName>
        <fullName evidence="1">Uncharacterized protein</fullName>
    </submittedName>
</protein>
<name>A0ABP7B4G2_9MICO</name>
<comment type="caution">
    <text evidence="1">The sequence shown here is derived from an EMBL/GenBank/DDBJ whole genome shotgun (WGS) entry which is preliminary data.</text>
</comment>
<organism evidence="1 2">
    <name type="scientific">Microbacterium marinilacus</name>
    <dbReference type="NCBI Taxonomy" id="415209"/>
    <lineage>
        <taxon>Bacteria</taxon>
        <taxon>Bacillati</taxon>
        <taxon>Actinomycetota</taxon>
        <taxon>Actinomycetes</taxon>
        <taxon>Micrococcales</taxon>
        <taxon>Microbacteriaceae</taxon>
        <taxon>Microbacterium</taxon>
    </lineage>
</organism>
<dbReference type="Proteomes" id="UP001410795">
    <property type="component" value="Unassembled WGS sequence"/>
</dbReference>
<evidence type="ECO:0000313" key="1">
    <source>
        <dbReference type="EMBL" id="GAA3647197.1"/>
    </source>
</evidence>
<sequence>MVELEHDDVGLSAVHARVSLEMGDDAEEVAMAVPSLKLVEAGAIHAHDIRTYVRHCGSWSGGLPEGRDPA</sequence>